<feature type="region of interest" description="Disordered" evidence="1">
    <location>
        <begin position="1"/>
        <end position="26"/>
    </location>
</feature>
<evidence type="ECO:0000313" key="2">
    <source>
        <dbReference type="EMBL" id="GBG76359.1"/>
    </source>
</evidence>
<dbReference type="AlphaFoldDB" id="A0A388L238"/>
<dbReference type="EMBL" id="BFEA01000243">
    <property type="protein sequence ID" value="GBG76359.1"/>
    <property type="molecule type" value="Genomic_DNA"/>
</dbReference>
<keyword evidence="3" id="KW-1185">Reference proteome</keyword>
<name>A0A388L238_CHABU</name>
<evidence type="ECO:0000313" key="3">
    <source>
        <dbReference type="Proteomes" id="UP000265515"/>
    </source>
</evidence>
<dbReference type="Proteomes" id="UP000265515">
    <property type="component" value="Unassembled WGS sequence"/>
</dbReference>
<gene>
    <name evidence="2" type="ORF">CBR_g22106</name>
</gene>
<feature type="compositionally biased region" description="Basic and acidic residues" evidence="1">
    <location>
        <begin position="1"/>
        <end position="15"/>
    </location>
</feature>
<accession>A0A388L238</accession>
<comment type="caution">
    <text evidence="2">The sequence shown here is derived from an EMBL/GenBank/DDBJ whole genome shotgun (WGS) entry which is preliminary data.</text>
</comment>
<dbReference type="Gramene" id="GBG76359">
    <property type="protein sequence ID" value="GBG76359"/>
    <property type="gene ID" value="CBR_g22106"/>
</dbReference>
<proteinExistence type="predicted"/>
<protein>
    <submittedName>
        <fullName evidence="2">Uncharacterized protein</fullName>
    </submittedName>
</protein>
<evidence type="ECO:0000256" key="1">
    <source>
        <dbReference type="SAM" id="MobiDB-lite"/>
    </source>
</evidence>
<organism evidence="2 3">
    <name type="scientific">Chara braunii</name>
    <name type="common">Braun's stonewort</name>
    <dbReference type="NCBI Taxonomy" id="69332"/>
    <lineage>
        <taxon>Eukaryota</taxon>
        <taxon>Viridiplantae</taxon>
        <taxon>Streptophyta</taxon>
        <taxon>Charophyceae</taxon>
        <taxon>Charales</taxon>
        <taxon>Characeae</taxon>
        <taxon>Chara</taxon>
    </lineage>
</organism>
<sequence length="240" mass="27398">MEGTLREKRRIKDGGGRPSNMPSPPSECFTKEALESWKEVIIGDGDRSVGRSNPMTFSSRLRDFLVMDLAEGTLSRPEDAGLLEGWGLTRVKAMVKHLPWVEETSKEDLAAAYLGARSLWYFEEERETWVVDKGFWVRARDDWLLGHIMAFSMFSEIHGERIGRLPIKKIEGLREIVREVSKAHFPERRRAFATLDILMGAPQIINHCRHTMADLVTGLRREREGRSDGGILKEFLTEAT</sequence>
<reference evidence="2 3" key="1">
    <citation type="journal article" date="2018" name="Cell">
        <title>The Chara Genome: Secondary Complexity and Implications for Plant Terrestrialization.</title>
        <authorList>
            <person name="Nishiyama T."/>
            <person name="Sakayama H."/>
            <person name="Vries J.D."/>
            <person name="Buschmann H."/>
            <person name="Saint-Marcoux D."/>
            <person name="Ullrich K.K."/>
            <person name="Haas F.B."/>
            <person name="Vanderstraeten L."/>
            <person name="Becker D."/>
            <person name="Lang D."/>
            <person name="Vosolsobe S."/>
            <person name="Rombauts S."/>
            <person name="Wilhelmsson P.K.I."/>
            <person name="Janitza P."/>
            <person name="Kern R."/>
            <person name="Heyl A."/>
            <person name="Rumpler F."/>
            <person name="Villalobos L.I.A.C."/>
            <person name="Clay J.M."/>
            <person name="Skokan R."/>
            <person name="Toyoda A."/>
            <person name="Suzuki Y."/>
            <person name="Kagoshima H."/>
            <person name="Schijlen E."/>
            <person name="Tajeshwar N."/>
            <person name="Catarino B."/>
            <person name="Hetherington A.J."/>
            <person name="Saltykova A."/>
            <person name="Bonnot C."/>
            <person name="Breuninger H."/>
            <person name="Symeonidi A."/>
            <person name="Radhakrishnan G.V."/>
            <person name="Van Nieuwerburgh F."/>
            <person name="Deforce D."/>
            <person name="Chang C."/>
            <person name="Karol K.G."/>
            <person name="Hedrich R."/>
            <person name="Ulvskov P."/>
            <person name="Glockner G."/>
            <person name="Delwiche C.F."/>
            <person name="Petrasek J."/>
            <person name="Van de Peer Y."/>
            <person name="Friml J."/>
            <person name="Beilby M."/>
            <person name="Dolan L."/>
            <person name="Kohara Y."/>
            <person name="Sugano S."/>
            <person name="Fujiyama A."/>
            <person name="Delaux P.-M."/>
            <person name="Quint M."/>
            <person name="TheiBen G."/>
            <person name="Hagemann M."/>
            <person name="Harholt J."/>
            <person name="Dunand C."/>
            <person name="Zachgo S."/>
            <person name="Langdale J."/>
            <person name="Maumus F."/>
            <person name="Straeten D.V.D."/>
            <person name="Gould S.B."/>
            <person name="Rensing S.A."/>
        </authorList>
    </citation>
    <scope>NUCLEOTIDE SEQUENCE [LARGE SCALE GENOMIC DNA]</scope>
    <source>
        <strain evidence="2 3">S276</strain>
    </source>
</reference>